<dbReference type="GO" id="GO:0006011">
    <property type="term" value="P:UDP-alpha-D-glucose metabolic process"/>
    <property type="evidence" value="ECO:0007669"/>
    <property type="project" value="InterPro"/>
</dbReference>
<feature type="binding site" evidence="5">
    <location>
        <position position="372"/>
    </location>
    <ligand>
        <name>UTP</name>
        <dbReference type="ChEBI" id="CHEBI:46398"/>
    </ligand>
</feature>
<dbReference type="Pfam" id="PF01704">
    <property type="entry name" value="UDPGP"/>
    <property type="match status" value="1"/>
</dbReference>
<comment type="caution">
    <text evidence="6">The sequence shown here is derived from an EMBL/GenBank/DDBJ whole genome shotgun (WGS) entry which is preliminary data.</text>
</comment>
<dbReference type="InterPro" id="IPR016267">
    <property type="entry name" value="UDPGP_trans"/>
</dbReference>
<feature type="binding site" evidence="5">
    <location>
        <position position="166"/>
    </location>
    <ligand>
        <name>UTP</name>
        <dbReference type="ChEBI" id="CHEBI:46398"/>
    </ligand>
</feature>
<feature type="binding site" evidence="5">
    <location>
        <position position="194"/>
    </location>
    <ligand>
        <name>UTP</name>
        <dbReference type="ChEBI" id="CHEBI:46398"/>
    </ligand>
</feature>
<evidence type="ECO:0000313" key="6">
    <source>
        <dbReference type="EMBL" id="NMM99723.1"/>
    </source>
</evidence>
<dbReference type="RefSeq" id="WP_169274882.1">
    <property type="nucleotide sequence ID" value="NZ_JAAIIH010000001.1"/>
</dbReference>
<dbReference type="AlphaFoldDB" id="A0A7Y0HYF6"/>
<comment type="similarity">
    <text evidence="1">Belongs to the UDPGP type 1 family.</text>
</comment>
<dbReference type="Gene3D" id="2.160.10.10">
    <property type="entry name" value="Hexapeptide repeat proteins"/>
    <property type="match status" value="1"/>
</dbReference>
<gene>
    <name evidence="6" type="ORF">G1C96_0301</name>
</gene>
<organism evidence="6 7">
    <name type="scientific">Bifidobacterium moraviense</name>
    <dbReference type="NCBI Taxonomy" id="2675323"/>
    <lineage>
        <taxon>Bacteria</taxon>
        <taxon>Bacillati</taxon>
        <taxon>Actinomycetota</taxon>
        <taxon>Actinomycetes</taxon>
        <taxon>Bifidobacteriales</taxon>
        <taxon>Bifidobacteriaceae</taxon>
        <taxon>Bifidobacterium</taxon>
    </lineage>
</organism>
<dbReference type="SUPFAM" id="SSF53448">
    <property type="entry name" value="Nucleotide-diphospho-sugar transferases"/>
    <property type="match status" value="1"/>
</dbReference>
<evidence type="ECO:0000256" key="2">
    <source>
        <dbReference type="ARBA" id="ARBA00022679"/>
    </source>
</evidence>
<keyword evidence="2 6" id="KW-0808">Transferase</keyword>
<evidence type="ECO:0000313" key="7">
    <source>
        <dbReference type="Proteomes" id="UP000588277"/>
    </source>
</evidence>
<proteinExistence type="inferred from homology"/>
<name>A0A7Y0HYF6_9BIFI</name>
<dbReference type="Proteomes" id="UP000588277">
    <property type="component" value="Unassembled WGS sequence"/>
</dbReference>
<dbReference type="PIRSF" id="PIRSF000806">
    <property type="entry name" value="UDPGP"/>
    <property type="match status" value="1"/>
</dbReference>
<evidence type="ECO:0000256" key="3">
    <source>
        <dbReference type="ARBA" id="ARBA00022695"/>
    </source>
</evidence>
<reference evidence="6 7" key="1">
    <citation type="submission" date="2020-02" db="EMBL/GenBank/DDBJ databases">
        <title>Characterization of phylogenetic diversity of novel bifidobacterial species isolated in Czech ZOOs.</title>
        <authorList>
            <person name="Lugli G.A."/>
            <person name="Vera N.B."/>
            <person name="Ventura M."/>
        </authorList>
    </citation>
    <scope>NUCLEOTIDE SEQUENCE [LARGE SCALE GENOMIC DNA]</scope>
    <source>
        <strain evidence="6 7">DSM 109958</strain>
    </source>
</reference>
<evidence type="ECO:0000256" key="5">
    <source>
        <dbReference type="PIRSR" id="PIRSR000806-2"/>
    </source>
</evidence>
<feature type="binding site" evidence="5">
    <location>
        <position position="225"/>
    </location>
    <ligand>
        <name>UTP</name>
        <dbReference type="ChEBI" id="CHEBI:46398"/>
    </ligand>
</feature>
<keyword evidence="7" id="KW-1185">Reference proteome</keyword>
<dbReference type="Gene3D" id="3.90.550.10">
    <property type="entry name" value="Spore Coat Polysaccharide Biosynthesis Protein SpsA, Chain A"/>
    <property type="match status" value="1"/>
</dbReference>
<sequence>MANANEDPFVACAAKMRDHGMSEVSISQFERLYRVWRNEEASSWIREADVEPLTDVPSFHDVYSTIDHDKAVNAFAKTAFLKLNGGLGTSMGLACAKSLLPVRRHKAKPMRFLDIILGQVITARARLGVELPLTLMNSFRTSADTMKVVEHNRKFHQEGVPVEIMQHEEPKIDAETGLPVSFPANPDLEWCPPGHGDLFSTIWESGLLDVLEERGYEYLFISNSDNLGARPSRTLAQYFENTGAPFMVEVATRTYADRKGGHIVRDRATGNLMLREMSQVHADDKADAQNIAKHPYFNTNSIWVRVDALKAKLAEYDGVLPLPVIRNAKTVDPTDPSTTKVIQLETAMGAAIGLFEGAICVQVDRMRFLPVKTTNDLFIMRSDRFHLTDSYEMEDGNYIFPNVDLDPRYYKNIDDFNERFPYSVPSLAAAKSVTIHGDWTFGQNVRLFADALLEDKGEPAYVPNGEYVGPQGVEPDDWVV</sequence>
<accession>A0A7Y0HYF6</accession>
<evidence type="ECO:0000256" key="1">
    <source>
        <dbReference type="ARBA" id="ARBA00010401"/>
    </source>
</evidence>
<dbReference type="InterPro" id="IPR002618">
    <property type="entry name" value="UDPGP_fam"/>
</dbReference>
<dbReference type="GO" id="GO:0003983">
    <property type="term" value="F:UTP:glucose-1-phosphate uridylyltransferase activity"/>
    <property type="evidence" value="ECO:0007669"/>
    <property type="project" value="InterPro"/>
</dbReference>
<dbReference type="PANTHER" id="PTHR43511">
    <property type="match status" value="1"/>
</dbReference>
<feature type="binding site" evidence="5">
    <location>
        <position position="97"/>
    </location>
    <ligand>
        <name>UTP</name>
        <dbReference type="ChEBI" id="CHEBI:46398"/>
    </ligand>
</feature>
<dbReference type="InterPro" id="IPR029044">
    <property type="entry name" value="Nucleotide-diphossugar_trans"/>
</dbReference>
<dbReference type="EMBL" id="JAAIIH010000001">
    <property type="protein sequence ID" value="NMM99723.1"/>
    <property type="molecule type" value="Genomic_DNA"/>
</dbReference>
<feature type="binding site" evidence="4">
    <location>
        <position position="195"/>
    </location>
    <ligand>
        <name>substrate</name>
    </ligand>
</feature>
<protein>
    <submittedName>
        <fullName evidence="6">UTP--glucose-1-phosphate uridylyltransferase</fullName>
    </submittedName>
</protein>
<keyword evidence="3 6" id="KW-0548">Nucleotidyltransferase</keyword>
<evidence type="ECO:0000256" key="4">
    <source>
        <dbReference type="PIRSR" id="PIRSR000806-1"/>
    </source>
</evidence>